<dbReference type="PROSITE" id="PS00409">
    <property type="entry name" value="PROKAR_NTER_METHYL"/>
    <property type="match status" value="1"/>
</dbReference>
<dbReference type="GO" id="GO:0030420">
    <property type="term" value="P:establishment of competence for transformation"/>
    <property type="evidence" value="ECO:0007669"/>
    <property type="project" value="UniProtKB-KW"/>
</dbReference>
<dbReference type="AlphaFoldDB" id="A0A0M0GCB5"/>
<dbReference type="STRING" id="1459.AF332_09765"/>
<dbReference type="NCBIfam" id="NF040982">
    <property type="entry name" value="ComGD"/>
    <property type="match status" value="1"/>
</dbReference>
<evidence type="ECO:0000256" key="3">
    <source>
        <dbReference type="SAM" id="Phobius"/>
    </source>
</evidence>
<evidence type="ECO:0000313" key="4">
    <source>
        <dbReference type="EMBL" id="KON87066.1"/>
    </source>
</evidence>
<dbReference type="InterPro" id="IPR012902">
    <property type="entry name" value="N_methyl_site"/>
</dbReference>
<proteinExistence type="predicted"/>
<protein>
    <submittedName>
        <fullName evidence="4">Competence protein ComG</fullName>
    </submittedName>
</protein>
<comment type="subcellular location">
    <subcellularLocation>
        <location evidence="1">Cell surface</location>
    </subcellularLocation>
</comment>
<reference evidence="5" key="1">
    <citation type="submission" date="2015-07" db="EMBL/GenBank/DDBJ databases">
        <title>Fjat-10036 dsm4.</title>
        <authorList>
            <person name="Liu B."/>
            <person name="Wang J."/>
            <person name="Zhu Y."/>
            <person name="Liu G."/>
            <person name="Chen Q."/>
            <person name="Chen Z."/>
            <person name="Lan J."/>
            <person name="Che J."/>
            <person name="Ge C."/>
            <person name="Shi H."/>
            <person name="Pan Z."/>
            <person name="Liu X."/>
        </authorList>
    </citation>
    <scope>NUCLEOTIDE SEQUENCE [LARGE SCALE GENOMIC DNA]</scope>
    <source>
        <strain evidence="5">DSM 4</strain>
    </source>
</reference>
<keyword evidence="3" id="KW-1133">Transmembrane helix</keyword>
<dbReference type="RefSeq" id="WP_053434415.1">
    <property type="nucleotide sequence ID" value="NZ_LGUF01000007.1"/>
</dbReference>
<dbReference type="Proteomes" id="UP000037109">
    <property type="component" value="Unassembled WGS sequence"/>
</dbReference>
<dbReference type="PIRSF" id="PIRSF021292">
    <property type="entry name" value="Competence_ComGD"/>
    <property type="match status" value="1"/>
</dbReference>
<accession>A0A0M0GCB5</accession>
<dbReference type="EMBL" id="LGUF01000007">
    <property type="protein sequence ID" value="KON87066.1"/>
    <property type="molecule type" value="Genomic_DNA"/>
</dbReference>
<organism evidence="4 5">
    <name type="scientific">Sporosarcina globispora</name>
    <name type="common">Bacillus globisporus</name>
    <dbReference type="NCBI Taxonomy" id="1459"/>
    <lineage>
        <taxon>Bacteria</taxon>
        <taxon>Bacillati</taxon>
        <taxon>Bacillota</taxon>
        <taxon>Bacilli</taxon>
        <taxon>Bacillales</taxon>
        <taxon>Caryophanaceae</taxon>
        <taxon>Sporosarcina</taxon>
    </lineage>
</organism>
<keyword evidence="3" id="KW-0472">Membrane</keyword>
<keyword evidence="3" id="KW-0812">Transmembrane</keyword>
<sequence length="146" mass="16789">MMKNQQGFTLIESLFVLSIFLIIATITAVLLKPQFLYLEKIMFFSQLKSDLLYAQNYAITHQTDVAIQIVPGEHRYTVKEKLAADPIISREYPGIIEIKQGTMPLYFQYGPGGITNKFGSFYVKADNEQYRITFLIGRGRFYVAKE</sequence>
<feature type="transmembrane region" description="Helical" evidence="3">
    <location>
        <begin position="6"/>
        <end position="31"/>
    </location>
</feature>
<comment type="caution">
    <text evidence="4">The sequence shown here is derived from an EMBL/GenBank/DDBJ whole genome shotgun (WGS) entry which is preliminary data.</text>
</comment>
<keyword evidence="5" id="KW-1185">Reference proteome</keyword>
<dbReference type="GO" id="GO:0009986">
    <property type="term" value="C:cell surface"/>
    <property type="evidence" value="ECO:0007669"/>
    <property type="project" value="UniProtKB-SubCell"/>
</dbReference>
<dbReference type="NCBIfam" id="TIGR02532">
    <property type="entry name" value="IV_pilin_GFxxxE"/>
    <property type="match status" value="1"/>
</dbReference>
<dbReference type="InterPro" id="IPR016785">
    <property type="entry name" value="ComGD"/>
</dbReference>
<dbReference type="Pfam" id="PF07963">
    <property type="entry name" value="N_methyl"/>
    <property type="match status" value="1"/>
</dbReference>
<dbReference type="PATRIC" id="fig|1459.3.peg.2076"/>
<evidence type="ECO:0000256" key="1">
    <source>
        <dbReference type="ARBA" id="ARBA00004241"/>
    </source>
</evidence>
<evidence type="ECO:0000256" key="2">
    <source>
        <dbReference type="ARBA" id="ARBA00023287"/>
    </source>
</evidence>
<dbReference type="OrthoDB" id="1653576at2"/>
<gene>
    <name evidence="4" type="ORF">AF332_09765</name>
</gene>
<keyword evidence="2" id="KW-0178">Competence</keyword>
<evidence type="ECO:0000313" key="5">
    <source>
        <dbReference type="Proteomes" id="UP000037109"/>
    </source>
</evidence>
<name>A0A0M0GCB5_SPOGL</name>